<proteinExistence type="predicted"/>
<feature type="transmembrane region" description="Helical" evidence="6">
    <location>
        <begin position="98"/>
        <end position="120"/>
    </location>
</feature>
<dbReference type="GO" id="GO:0055085">
    <property type="term" value="P:transmembrane transport"/>
    <property type="evidence" value="ECO:0007669"/>
    <property type="project" value="InterPro"/>
</dbReference>
<dbReference type="Gene3D" id="1.10.10.10">
    <property type="entry name" value="Winged helix-like DNA-binding domain superfamily/Winged helix DNA-binding domain"/>
    <property type="match status" value="1"/>
</dbReference>
<evidence type="ECO:0000259" key="7">
    <source>
        <dbReference type="PROSITE" id="PS50186"/>
    </source>
</evidence>
<evidence type="ECO:0000256" key="3">
    <source>
        <dbReference type="ARBA" id="ARBA00022989"/>
    </source>
</evidence>
<sequence>MEMPRPSSPTKELNMWSQTLDRVNDDGDETITTVDLDNLYPALVECFGIIFLGYLAARFNIMSNVEAKGLNVFVSTFALPALIFGSLCRLQLEKVQWMFLVAIFLAKSILFFVVLLVTLIMTRPSDFGRAGLFGIFVTQSNDFALGYPILMAIYEKTHPECPMYLYLIAPISFVILNPIGFVCLEIAKSSRENDGPSISISSNARTWALILRVGRGVLSNPIILMTVAGILGNIACQGTLPAMADQFLQTLGSTFSGCALFSLGIRMVSKTGSRLDLASLTVPAVLIMLKTLALPVICRESVNLFQNYYPPNDTEHLSNFAFLYGTFPAAPGVFVFASKYDIEANLIANAMVACTFVAAPIMFISARLLSITNINPSDYIQELDIFLFDISIIGLICSLWVAFTFVAARKFQRVPHFLTLSLVISQCLACIGAMLWSKMSCTHGWKLYFQFTVFTFGVYASRINAALLSLVMLVIELKSVVWVQQGRRAWIAIGLVVPGFLVLMLLLVVGKETQAHGDKRDPNFQYGMTQAYVALVVLVVSFLVTVASLIMRQRCRKLPPNQSLSSPHGENLSHLRDSGAVPREGMRRRLLESPQEQEEDEFGGDTSPSIIDIPTDSNLVQIEEDIHQVREAPVATRRLSDEANEANRSIQNPGGRYRCTSEHREYCSELLDNYDIPPVADALICRARYEDEHQILRHSLLLVSLSASMFVGIALCTWTLLMDSSSGIYLELVFLDGFLNLGQGIFALALFGFDSQYFLFPIQKFWRRLIYGQDSLVLPDWEDLDRTTKLYCQQFLRYHIEKCMESLLRDVRVRLTTYQAVFRGQELVDWLMEVGLSRDRNDALIYGRHLLKGRVIRHVEDHLDFYDDVFLYSFHPLRE</sequence>
<dbReference type="OMA" id="RISMCRR"/>
<dbReference type="InterPro" id="IPR004776">
    <property type="entry name" value="Mem_transp_PIN-like"/>
</dbReference>
<feature type="transmembrane region" description="Helical" evidence="6">
    <location>
        <begin position="530"/>
        <end position="551"/>
    </location>
</feature>
<gene>
    <name evidence="8" type="ORF">TCAL_12136</name>
</gene>
<dbReference type="SUPFAM" id="SSF46785">
    <property type="entry name" value="Winged helix' DNA-binding domain"/>
    <property type="match status" value="1"/>
</dbReference>
<feature type="transmembrane region" description="Helical" evidence="6">
    <location>
        <begin position="344"/>
        <end position="365"/>
    </location>
</feature>
<comment type="subcellular location">
    <subcellularLocation>
        <location evidence="1">Membrane</location>
        <topology evidence="1">Multi-pass membrane protein</topology>
    </subcellularLocation>
</comment>
<evidence type="ECO:0000256" key="1">
    <source>
        <dbReference type="ARBA" id="ARBA00004141"/>
    </source>
</evidence>
<feature type="transmembrane region" description="Helical" evidence="6">
    <location>
        <begin position="417"/>
        <end position="436"/>
    </location>
</feature>
<feature type="transmembrane region" description="Helical" evidence="6">
    <location>
        <begin position="132"/>
        <end position="151"/>
    </location>
</feature>
<feature type="transmembrane region" description="Helical" evidence="6">
    <location>
        <begin position="163"/>
        <end position="184"/>
    </location>
</feature>
<dbReference type="PANTHER" id="PTHR22829:SF5">
    <property type="entry name" value="INTEGRAL MEMBRANE PROTEIN GPR155"/>
    <property type="match status" value="1"/>
</dbReference>
<dbReference type="SMART" id="SM00049">
    <property type="entry name" value="DEP"/>
    <property type="match status" value="1"/>
</dbReference>
<dbReference type="Pfam" id="PF03547">
    <property type="entry name" value="Mem_trans"/>
    <property type="match status" value="1"/>
</dbReference>
<accession>A0A553PBB6</accession>
<keyword evidence="3 6" id="KW-1133">Transmembrane helix</keyword>
<dbReference type="PANTHER" id="PTHR22829">
    <property type="entry name" value="DEP DOMAIN PROTEIN"/>
    <property type="match status" value="1"/>
</dbReference>
<evidence type="ECO:0000256" key="6">
    <source>
        <dbReference type="SAM" id="Phobius"/>
    </source>
</evidence>
<dbReference type="Gene3D" id="1.20.1070.10">
    <property type="entry name" value="Rhodopsin 7-helix transmembrane proteins"/>
    <property type="match status" value="1"/>
</dbReference>
<evidence type="ECO:0000256" key="4">
    <source>
        <dbReference type="ARBA" id="ARBA00023136"/>
    </source>
</evidence>
<feature type="domain" description="DEP" evidence="7">
    <location>
        <begin position="808"/>
        <end position="876"/>
    </location>
</feature>
<organism evidence="8 9">
    <name type="scientific">Tigriopus californicus</name>
    <name type="common">Marine copepod</name>
    <dbReference type="NCBI Taxonomy" id="6832"/>
    <lineage>
        <taxon>Eukaryota</taxon>
        <taxon>Metazoa</taxon>
        <taxon>Ecdysozoa</taxon>
        <taxon>Arthropoda</taxon>
        <taxon>Crustacea</taxon>
        <taxon>Multicrustacea</taxon>
        <taxon>Hexanauplia</taxon>
        <taxon>Copepoda</taxon>
        <taxon>Harpacticoida</taxon>
        <taxon>Harpacticidae</taxon>
        <taxon>Tigriopus</taxon>
    </lineage>
</organism>
<dbReference type="EMBL" id="VCGU01000005">
    <property type="protein sequence ID" value="TRY74981.1"/>
    <property type="molecule type" value="Genomic_DNA"/>
</dbReference>
<feature type="transmembrane region" description="Helical" evidence="6">
    <location>
        <begin position="39"/>
        <end position="57"/>
    </location>
</feature>
<dbReference type="InterPro" id="IPR036388">
    <property type="entry name" value="WH-like_DNA-bd_sf"/>
</dbReference>
<evidence type="ECO:0000313" key="8">
    <source>
        <dbReference type="EMBL" id="TRY74981.1"/>
    </source>
</evidence>
<dbReference type="GO" id="GO:0030514">
    <property type="term" value="P:negative regulation of BMP signaling pathway"/>
    <property type="evidence" value="ECO:0007669"/>
    <property type="project" value="TreeGrafter"/>
</dbReference>
<dbReference type="InterPro" id="IPR036390">
    <property type="entry name" value="WH_DNA-bd_sf"/>
</dbReference>
<evidence type="ECO:0000313" key="9">
    <source>
        <dbReference type="Proteomes" id="UP000318571"/>
    </source>
</evidence>
<keyword evidence="9" id="KW-1185">Reference proteome</keyword>
<dbReference type="GO" id="GO:0035556">
    <property type="term" value="P:intracellular signal transduction"/>
    <property type="evidence" value="ECO:0007669"/>
    <property type="project" value="InterPro"/>
</dbReference>
<feature type="transmembrane region" description="Helical" evidence="6">
    <location>
        <begin position="277"/>
        <end position="297"/>
    </location>
</feature>
<feature type="region of interest" description="Disordered" evidence="5">
    <location>
        <begin position="560"/>
        <end position="579"/>
    </location>
</feature>
<feature type="transmembrane region" description="Helical" evidence="6">
    <location>
        <begin position="489"/>
        <end position="510"/>
    </location>
</feature>
<evidence type="ECO:0000256" key="5">
    <source>
        <dbReference type="SAM" id="MobiDB-lite"/>
    </source>
</evidence>
<dbReference type="Proteomes" id="UP000318571">
    <property type="component" value="Chromosome 2"/>
</dbReference>
<dbReference type="PROSITE" id="PS50186">
    <property type="entry name" value="DEP"/>
    <property type="match status" value="1"/>
</dbReference>
<keyword evidence="2 6" id="KW-0812">Transmembrane</keyword>
<feature type="transmembrane region" description="Helical" evidence="6">
    <location>
        <begin position="456"/>
        <end position="477"/>
    </location>
</feature>
<feature type="transmembrane region" description="Helical" evidence="6">
    <location>
        <begin position="317"/>
        <end position="337"/>
    </location>
</feature>
<dbReference type="AlphaFoldDB" id="A0A553PBB6"/>
<dbReference type="GO" id="GO:0016020">
    <property type="term" value="C:membrane"/>
    <property type="evidence" value="ECO:0007669"/>
    <property type="project" value="UniProtKB-SubCell"/>
</dbReference>
<feature type="transmembrane region" description="Helical" evidence="6">
    <location>
        <begin position="246"/>
        <end position="265"/>
    </location>
</feature>
<comment type="caution">
    <text evidence="8">The sequence shown here is derived from an EMBL/GenBank/DDBJ whole genome shotgun (WGS) entry which is preliminary data.</text>
</comment>
<feature type="transmembrane region" description="Helical" evidence="6">
    <location>
        <begin position="69"/>
        <end position="92"/>
    </location>
</feature>
<dbReference type="Pfam" id="PF00610">
    <property type="entry name" value="DEP"/>
    <property type="match status" value="1"/>
</dbReference>
<feature type="transmembrane region" description="Helical" evidence="6">
    <location>
        <begin position="385"/>
        <end position="405"/>
    </location>
</feature>
<protein>
    <recommendedName>
        <fullName evidence="7">DEP domain-containing protein</fullName>
    </recommendedName>
</protein>
<feature type="transmembrane region" description="Helical" evidence="6">
    <location>
        <begin position="700"/>
        <end position="721"/>
    </location>
</feature>
<dbReference type="InterPro" id="IPR051832">
    <property type="entry name" value="mTOR-Rac_regulators"/>
</dbReference>
<keyword evidence="4 6" id="KW-0472">Membrane</keyword>
<evidence type="ECO:0000256" key="2">
    <source>
        <dbReference type="ARBA" id="ARBA00022692"/>
    </source>
</evidence>
<dbReference type="InterPro" id="IPR000591">
    <property type="entry name" value="DEP_dom"/>
</dbReference>
<name>A0A553PBB6_TIGCA</name>
<feature type="transmembrane region" description="Helical" evidence="6">
    <location>
        <begin position="741"/>
        <end position="760"/>
    </location>
</feature>
<reference evidence="8 9" key="1">
    <citation type="journal article" date="2018" name="Nat. Ecol. Evol.">
        <title>Genomic signatures of mitonuclear coevolution across populations of Tigriopus californicus.</title>
        <authorList>
            <person name="Barreto F.S."/>
            <person name="Watson E.T."/>
            <person name="Lima T.G."/>
            <person name="Willett C.S."/>
            <person name="Edmands S."/>
            <person name="Li W."/>
            <person name="Burton R.S."/>
        </authorList>
    </citation>
    <scope>NUCLEOTIDE SEQUENCE [LARGE SCALE GENOMIC DNA]</scope>
    <source>
        <strain evidence="8 9">San Diego</strain>
    </source>
</reference>